<dbReference type="Proteomes" id="UP000054279">
    <property type="component" value="Unassembled WGS sequence"/>
</dbReference>
<feature type="signal peptide" evidence="1">
    <location>
        <begin position="1"/>
        <end position="20"/>
    </location>
</feature>
<dbReference type="Gene3D" id="2.60.20.10">
    <property type="entry name" value="Crystallins"/>
    <property type="match status" value="1"/>
</dbReference>
<evidence type="ECO:0000313" key="3">
    <source>
        <dbReference type="Proteomes" id="UP000054279"/>
    </source>
</evidence>
<name>A0A0C9W3X2_SPHS4</name>
<keyword evidence="3" id="KW-1185">Reference proteome</keyword>
<protein>
    <submittedName>
        <fullName evidence="2">Uncharacterized protein</fullName>
    </submittedName>
</protein>
<accession>A0A0C9W3X2</accession>
<keyword evidence="1" id="KW-0732">Signal</keyword>
<dbReference type="HOGENOM" id="CLU_142424_0_0_1"/>
<dbReference type="EMBL" id="KN837105">
    <property type="protein sequence ID" value="KIJ46862.1"/>
    <property type="molecule type" value="Genomic_DNA"/>
</dbReference>
<gene>
    <name evidence="2" type="ORF">M422DRAFT_249605</name>
</gene>
<dbReference type="AlphaFoldDB" id="A0A0C9W3X2"/>
<reference evidence="2 3" key="1">
    <citation type="submission" date="2014-06" db="EMBL/GenBank/DDBJ databases">
        <title>Evolutionary Origins and Diversification of the Mycorrhizal Mutualists.</title>
        <authorList>
            <consortium name="DOE Joint Genome Institute"/>
            <consortium name="Mycorrhizal Genomics Consortium"/>
            <person name="Kohler A."/>
            <person name="Kuo A."/>
            <person name="Nagy L.G."/>
            <person name="Floudas D."/>
            <person name="Copeland A."/>
            <person name="Barry K.W."/>
            <person name="Cichocki N."/>
            <person name="Veneault-Fourrey C."/>
            <person name="LaButti K."/>
            <person name="Lindquist E.A."/>
            <person name="Lipzen A."/>
            <person name="Lundell T."/>
            <person name="Morin E."/>
            <person name="Murat C."/>
            <person name="Riley R."/>
            <person name="Ohm R."/>
            <person name="Sun H."/>
            <person name="Tunlid A."/>
            <person name="Henrissat B."/>
            <person name="Grigoriev I.V."/>
            <person name="Hibbett D.S."/>
            <person name="Martin F."/>
        </authorList>
    </citation>
    <scope>NUCLEOTIDE SEQUENCE [LARGE SCALE GENOMIC DNA]</scope>
    <source>
        <strain evidence="2 3">SS14</strain>
    </source>
</reference>
<evidence type="ECO:0000313" key="2">
    <source>
        <dbReference type="EMBL" id="KIJ46862.1"/>
    </source>
</evidence>
<organism evidence="2 3">
    <name type="scientific">Sphaerobolus stellatus (strain SS14)</name>
    <dbReference type="NCBI Taxonomy" id="990650"/>
    <lineage>
        <taxon>Eukaryota</taxon>
        <taxon>Fungi</taxon>
        <taxon>Dikarya</taxon>
        <taxon>Basidiomycota</taxon>
        <taxon>Agaricomycotina</taxon>
        <taxon>Agaricomycetes</taxon>
        <taxon>Phallomycetidae</taxon>
        <taxon>Geastrales</taxon>
        <taxon>Sphaerobolaceae</taxon>
        <taxon>Sphaerobolus</taxon>
    </lineage>
</organism>
<feature type="chain" id="PRO_5002222102" evidence="1">
    <location>
        <begin position="21"/>
        <end position="156"/>
    </location>
</feature>
<sequence length="156" mass="16574">MLISKPLLFALSVFLATTNAAPSSLDARKSARFFLDRRVIGIVFTKHHVQDDSVSIQLCTDVNFGGTCVNAAVLSGQCFDLNNALADLNKAISSAVIQGGSVCTFFEDFDCPSQVPPGDDEVILQGGVYPDFGTLQDLFGPPNFNDLASSFICSSG</sequence>
<evidence type="ECO:0000256" key="1">
    <source>
        <dbReference type="SAM" id="SignalP"/>
    </source>
</evidence>
<proteinExistence type="predicted"/>
<dbReference type="OrthoDB" id="2884912at2759"/>